<evidence type="ECO:0000256" key="3">
    <source>
        <dbReference type="ARBA" id="ARBA00022448"/>
    </source>
</evidence>
<organism evidence="9 10">
    <name type="scientific">Tectimicrobiota bacterium</name>
    <dbReference type="NCBI Taxonomy" id="2528274"/>
    <lineage>
        <taxon>Bacteria</taxon>
        <taxon>Pseudomonadati</taxon>
        <taxon>Nitrospinota/Tectimicrobiota group</taxon>
        <taxon>Candidatus Tectimicrobiota</taxon>
    </lineage>
</organism>
<accession>A0A938B5C7</accession>
<evidence type="ECO:0000256" key="1">
    <source>
        <dbReference type="ARBA" id="ARBA00004651"/>
    </source>
</evidence>
<evidence type="ECO:0000256" key="7">
    <source>
        <dbReference type="ARBA" id="ARBA00023136"/>
    </source>
</evidence>
<dbReference type="AlphaFoldDB" id="A0A938B5C7"/>
<evidence type="ECO:0000256" key="6">
    <source>
        <dbReference type="ARBA" id="ARBA00022989"/>
    </source>
</evidence>
<dbReference type="Pfam" id="PF01925">
    <property type="entry name" value="TauE"/>
    <property type="match status" value="1"/>
</dbReference>
<feature type="transmembrane region" description="Helical" evidence="8">
    <location>
        <begin position="191"/>
        <end position="213"/>
    </location>
</feature>
<evidence type="ECO:0000256" key="4">
    <source>
        <dbReference type="ARBA" id="ARBA00022475"/>
    </source>
</evidence>
<feature type="transmembrane region" description="Helical" evidence="8">
    <location>
        <begin position="124"/>
        <end position="153"/>
    </location>
</feature>
<reference evidence="9" key="1">
    <citation type="submission" date="2019-03" db="EMBL/GenBank/DDBJ databases">
        <title>Lake Tanganyika Metagenome-Assembled Genomes (MAGs).</title>
        <authorList>
            <person name="Tran P."/>
        </authorList>
    </citation>
    <scope>NUCLEOTIDE SEQUENCE</scope>
    <source>
        <strain evidence="9">K_DeepCast_65m_m2_066</strain>
    </source>
</reference>
<keyword evidence="4 8" id="KW-1003">Cell membrane</keyword>
<sequence length="240" mass="25597">MDLAWLAGACVLAVASFVFGLTGFGIGLVALSLLPFLLPPATIVPLITIYCGAFALVMTVQLRREVLLLPLGALLLGSLLGTPAGVWLLTTCSPSVLRRLIGAILVAVVLIEWCGRYPEKLSGYAWALGTGGCAGLLGGAMATPGPPVILYALGQGWSPRVMKAMLQAFFLVNQAFILVSLWWAGLLTREVTWLAISYALPAGLGVFAGMLVFEYIDQRRFRRLMFSLLFVLGLVLGVRG</sequence>
<keyword evidence="3" id="KW-0813">Transport</keyword>
<evidence type="ECO:0000313" key="10">
    <source>
        <dbReference type="Proteomes" id="UP000712673"/>
    </source>
</evidence>
<dbReference type="InterPro" id="IPR002781">
    <property type="entry name" value="TM_pro_TauE-like"/>
</dbReference>
<proteinExistence type="inferred from homology"/>
<dbReference type="InterPro" id="IPR052017">
    <property type="entry name" value="TSUP"/>
</dbReference>
<dbReference type="PANTHER" id="PTHR30269">
    <property type="entry name" value="TRANSMEMBRANE PROTEIN YFCA"/>
    <property type="match status" value="1"/>
</dbReference>
<gene>
    <name evidence="9" type="ORF">FJZ47_16915</name>
</gene>
<feature type="transmembrane region" description="Helical" evidence="8">
    <location>
        <begin position="165"/>
        <end position="185"/>
    </location>
</feature>
<name>A0A938B5C7_UNCTE</name>
<protein>
    <recommendedName>
        <fullName evidence="8">Probable membrane transporter protein</fullName>
    </recommendedName>
</protein>
<feature type="transmembrane region" description="Helical" evidence="8">
    <location>
        <begin position="6"/>
        <end position="31"/>
    </location>
</feature>
<evidence type="ECO:0000256" key="8">
    <source>
        <dbReference type="RuleBase" id="RU363041"/>
    </source>
</evidence>
<evidence type="ECO:0000256" key="2">
    <source>
        <dbReference type="ARBA" id="ARBA00009142"/>
    </source>
</evidence>
<comment type="subcellular location">
    <subcellularLocation>
        <location evidence="1 8">Cell membrane</location>
        <topology evidence="1 8">Multi-pass membrane protein</topology>
    </subcellularLocation>
</comment>
<feature type="transmembrane region" description="Helical" evidence="8">
    <location>
        <begin position="100"/>
        <end position="118"/>
    </location>
</feature>
<dbReference type="GO" id="GO:0005886">
    <property type="term" value="C:plasma membrane"/>
    <property type="evidence" value="ECO:0007669"/>
    <property type="project" value="UniProtKB-SubCell"/>
</dbReference>
<evidence type="ECO:0000256" key="5">
    <source>
        <dbReference type="ARBA" id="ARBA00022692"/>
    </source>
</evidence>
<feature type="transmembrane region" description="Helical" evidence="8">
    <location>
        <begin position="68"/>
        <end position="88"/>
    </location>
</feature>
<keyword evidence="5 8" id="KW-0812">Transmembrane</keyword>
<evidence type="ECO:0000313" key="9">
    <source>
        <dbReference type="EMBL" id="MBM3225465.1"/>
    </source>
</evidence>
<dbReference type="PANTHER" id="PTHR30269:SF37">
    <property type="entry name" value="MEMBRANE TRANSPORTER PROTEIN"/>
    <property type="match status" value="1"/>
</dbReference>
<feature type="transmembrane region" description="Helical" evidence="8">
    <location>
        <begin position="43"/>
        <end position="62"/>
    </location>
</feature>
<keyword evidence="6 8" id="KW-1133">Transmembrane helix</keyword>
<dbReference type="EMBL" id="VGLS01000585">
    <property type="protein sequence ID" value="MBM3225465.1"/>
    <property type="molecule type" value="Genomic_DNA"/>
</dbReference>
<dbReference type="Proteomes" id="UP000712673">
    <property type="component" value="Unassembled WGS sequence"/>
</dbReference>
<keyword evidence="7 8" id="KW-0472">Membrane</keyword>
<comment type="similarity">
    <text evidence="2 8">Belongs to the 4-toluene sulfonate uptake permease (TSUP) (TC 2.A.102) family.</text>
</comment>
<comment type="caution">
    <text evidence="9">The sequence shown here is derived from an EMBL/GenBank/DDBJ whole genome shotgun (WGS) entry which is preliminary data.</text>
</comment>
<feature type="transmembrane region" description="Helical" evidence="8">
    <location>
        <begin position="220"/>
        <end position="238"/>
    </location>
</feature>